<protein>
    <recommendedName>
        <fullName evidence="9">Transport permease protein</fullName>
    </recommendedName>
</protein>
<evidence type="ECO:0000259" key="10">
    <source>
        <dbReference type="PROSITE" id="PS51012"/>
    </source>
</evidence>
<keyword evidence="8 9" id="KW-0472">Membrane</keyword>
<dbReference type="EMBL" id="RQGP01000022">
    <property type="protein sequence ID" value="TGL90223.1"/>
    <property type="molecule type" value="Genomic_DNA"/>
</dbReference>
<sequence>MNRNATLIDLFKSMFKNWNLIIQMTRREILIRYKGSFLGLIWAIVNPMIMLGIYTLIFGVIFRADWGGRMGNNSDFAFTLFVGLTVYQLFSEALIKSPMLIVNNANFVKKVIFPLEILPFVSLLASLFQMFINLLILIGYLVFFKKVFFVSMIFFPIIIIPHILFTLGVSYFFSSISVFIRDANQIVTYIATLVLYVTPIFYPLSAVPEKLRYLTLLNPISYVVEEARNSVVFGLTPQFLPLAVYAVISVIILALGYYFFQRTKPLFADVL</sequence>
<dbReference type="GO" id="GO:0015774">
    <property type="term" value="P:polysaccharide transport"/>
    <property type="evidence" value="ECO:0007669"/>
    <property type="project" value="UniProtKB-KW"/>
</dbReference>
<dbReference type="RefSeq" id="WP_135583228.1">
    <property type="nucleotide sequence ID" value="NZ_RQGO01000005.1"/>
</dbReference>
<dbReference type="GO" id="GO:0140359">
    <property type="term" value="F:ABC-type transporter activity"/>
    <property type="evidence" value="ECO:0007669"/>
    <property type="project" value="InterPro"/>
</dbReference>
<feature type="transmembrane region" description="Helical" evidence="9">
    <location>
        <begin position="239"/>
        <end position="260"/>
    </location>
</feature>
<gene>
    <name evidence="11" type="ORF">EHQ69_09725</name>
</gene>
<evidence type="ECO:0000256" key="3">
    <source>
        <dbReference type="ARBA" id="ARBA00022448"/>
    </source>
</evidence>
<feature type="transmembrane region" description="Helical" evidence="9">
    <location>
        <begin position="37"/>
        <end position="64"/>
    </location>
</feature>
<keyword evidence="7" id="KW-0625">Polysaccharide transport</keyword>
<feature type="transmembrane region" description="Helical" evidence="9">
    <location>
        <begin position="116"/>
        <end position="142"/>
    </location>
</feature>
<evidence type="ECO:0000256" key="9">
    <source>
        <dbReference type="RuleBase" id="RU361157"/>
    </source>
</evidence>
<dbReference type="Proteomes" id="UP000298263">
    <property type="component" value="Unassembled WGS sequence"/>
</dbReference>
<dbReference type="InterPro" id="IPR013525">
    <property type="entry name" value="ABC2_TM"/>
</dbReference>
<evidence type="ECO:0000313" key="12">
    <source>
        <dbReference type="Proteomes" id="UP000298263"/>
    </source>
</evidence>
<comment type="caution">
    <text evidence="11">The sequence shown here is derived from an EMBL/GenBank/DDBJ whole genome shotgun (WGS) entry which is preliminary data.</text>
</comment>
<evidence type="ECO:0000256" key="7">
    <source>
        <dbReference type="ARBA" id="ARBA00023047"/>
    </source>
</evidence>
<dbReference type="GO" id="GO:0015920">
    <property type="term" value="P:lipopolysaccharide transport"/>
    <property type="evidence" value="ECO:0007669"/>
    <property type="project" value="TreeGrafter"/>
</dbReference>
<evidence type="ECO:0000313" key="11">
    <source>
        <dbReference type="EMBL" id="TGL90223.1"/>
    </source>
</evidence>
<evidence type="ECO:0000256" key="1">
    <source>
        <dbReference type="ARBA" id="ARBA00004651"/>
    </source>
</evidence>
<keyword evidence="7" id="KW-0762">Sugar transport</keyword>
<dbReference type="PROSITE" id="PS51012">
    <property type="entry name" value="ABC_TM2"/>
    <property type="match status" value="1"/>
</dbReference>
<feature type="transmembrane region" description="Helical" evidence="9">
    <location>
        <begin position="148"/>
        <end position="174"/>
    </location>
</feature>
<comment type="subcellular location">
    <subcellularLocation>
        <location evidence="1 9">Cell membrane</location>
        <topology evidence="1 9">Multi-pass membrane protein</topology>
    </subcellularLocation>
</comment>
<dbReference type="GO" id="GO:0005886">
    <property type="term" value="C:plasma membrane"/>
    <property type="evidence" value="ECO:0007669"/>
    <property type="project" value="UniProtKB-SubCell"/>
</dbReference>
<comment type="similarity">
    <text evidence="2 9">Belongs to the ABC-2 integral membrane protein family.</text>
</comment>
<evidence type="ECO:0000256" key="6">
    <source>
        <dbReference type="ARBA" id="ARBA00022989"/>
    </source>
</evidence>
<proteinExistence type="inferred from homology"/>
<keyword evidence="6 9" id="KW-1133">Transmembrane helix</keyword>
<dbReference type="OrthoDB" id="9786910at2"/>
<evidence type="ECO:0000256" key="2">
    <source>
        <dbReference type="ARBA" id="ARBA00007783"/>
    </source>
</evidence>
<keyword evidence="3 9" id="KW-0813">Transport</keyword>
<keyword evidence="12" id="KW-1185">Reference proteome</keyword>
<keyword evidence="4 9" id="KW-1003">Cell membrane</keyword>
<organism evidence="11 12">
    <name type="scientific">Leptospira congkakensis</name>
    <dbReference type="NCBI Taxonomy" id="2484932"/>
    <lineage>
        <taxon>Bacteria</taxon>
        <taxon>Pseudomonadati</taxon>
        <taxon>Spirochaetota</taxon>
        <taxon>Spirochaetia</taxon>
        <taxon>Leptospirales</taxon>
        <taxon>Leptospiraceae</taxon>
        <taxon>Leptospira</taxon>
    </lineage>
</organism>
<keyword evidence="5 9" id="KW-0812">Transmembrane</keyword>
<feature type="transmembrane region" description="Helical" evidence="9">
    <location>
        <begin position="186"/>
        <end position="204"/>
    </location>
</feature>
<dbReference type="InterPro" id="IPR047817">
    <property type="entry name" value="ABC2_TM_bact-type"/>
</dbReference>
<dbReference type="PANTHER" id="PTHR30413:SF10">
    <property type="entry name" value="CAPSULE POLYSACCHARIDE EXPORT INNER-MEMBRANE PROTEIN CTRC"/>
    <property type="match status" value="1"/>
</dbReference>
<dbReference type="AlphaFoldDB" id="A0A4Z1AKZ4"/>
<feature type="domain" description="ABC transmembrane type-2" evidence="10">
    <location>
        <begin position="38"/>
        <end position="263"/>
    </location>
</feature>
<evidence type="ECO:0000256" key="8">
    <source>
        <dbReference type="ARBA" id="ARBA00023136"/>
    </source>
</evidence>
<evidence type="ECO:0000256" key="4">
    <source>
        <dbReference type="ARBA" id="ARBA00022475"/>
    </source>
</evidence>
<dbReference type="Pfam" id="PF01061">
    <property type="entry name" value="ABC2_membrane"/>
    <property type="match status" value="1"/>
</dbReference>
<feature type="transmembrane region" description="Helical" evidence="9">
    <location>
        <begin position="76"/>
        <end position="95"/>
    </location>
</feature>
<name>A0A4Z1AKZ4_9LEPT</name>
<reference evidence="11" key="1">
    <citation type="journal article" date="2019" name="PLoS Negl. Trop. Dis.">
        <title>Revisiting the worldwide diversity of Leptospira species in the environment.</title>
        <authorList>
            <person name="Vincent A.T."/>
            <person name="Schiettekatte O."/>
            <person name="Bourhy P."/>
            <person name="Veyrier F.J."/>
            <person name="Picardeau M."/>
        </authorList>
    </citation>
    <scope>NUCLEOTIDE SEQUENCE [LARGE SCALE GENOMIC DNA]</scope>
    <source>
        <strain evidence="11">201702422</strain>
    </source>
</reference>
<dbReference type="PANTHER" id="PTHR30413">
    <property type="entry name" value="INNER MEMBRANE TRANSPORT PERMEASE"/>
    <property type="match status" value="1"/>
</dbReference>
<evidence type="ECO:0000256" key="5">
    <source>
        <dbReference type="ARBA" id="ARBA00022692"/>
    </source>
</evidence>
<accession>A0A4Z1AKZ4</accession>